<dbReference type="EMBL" id="CP019343">
    <property type="protein sequence ID" value="ARN73845.1"/>
    <property type="molecule type" value="Genomic_DNA"/>
</dbReference>
<dbReference type="RefSeq" id="WP_085757965.1">
    <property type="nucleotide sequence ID" value="NZ_CP019343.1"/>
</dbReference>
<dbReference type="KEGG" id="osg:BST96_06785"/>
<evidence type="ECO:0000313" key="1">
    <source>
        <dbReference type="EMBL" id="ARN73845.1"/>
    </source>
</evidence>
<dbReference type="PANTHER" id="PTHR35602:SF3">
    <property type="entry name" value="ESTERASE YQIA"/>
    <property type="match status" value="1"/>
</dbReference>
<dbReference type="OrthoDB" id="9814831at2"/>
<evidence type="ECO:0000313" key="2">
    <source>
        <dbReference type="Proteomes" id="UP000193450"/>
    </source>
</evidence>
<accession>A0A1X9ND63</accession>
<dbReference type="InterPro" id="IPR029058">
    <property type="entry name" value="AB_hydrolase_fold"/>
</dbReference>
<protein>
    <submittedName>
        <fullName evidence="1">Esterase YqiA</fullName>
    </submittedName>
</protein>
<reference evidence="1 2" key="1">
    <citation type="submission" date="2016-11" db="EMBL/GenBank/DDBJ databases">
        <title>Trade-off between light-utilization and light-protection in marine flavobacteria.</title>
        <authorList>
            <person name="Kumagai Y."/>
        </authorList>
    </citation>
    <scope>NUCLEOTIDE SEQUENCE [LARGE SCALE GENOMIC DNA]</scope>
    <source>
        <strain evidence="1 2">NBRC 107125</strain>
    </source>
</reference>
<dbReference type="Pfam" id="PF05728">
    <property type="entry name" value="UPF0227"/>
    <property type="match status" value="1"/>
</dbReference>
<dbReference type="InterPro" id="IPR008886">
    <property type="entry name" value="UPF0227/Esterase_YqiA"/>
</dbReference>
<dbReference type="PANTHER" id="PTHR35602">
    <property type="entry name" value="ESTERASE YQIA-RELATED"/>
    <property type="match status" value="1"/>
</dbReference>
<keyword evidence="2" id="KW-1185">Reference proteome</keyword>
<dbReference type="SUPFAM" id="SSF53474">
    <property type="entry name" value="alpha/beta-Hydrolases"/>
    <property type="match status" value="1"/>
</dbReference>
<dbReference type="Gene3D" id="3.40.50.1820">
    <property type="entry name" value="alpha/beta hydrolase"/>
    <property type="match status" value="1"/>
</dbReference>
<dbReference type="Proteomes" id="UP000193450">
    <property type="component" value="Chromosome"/>
</dbReference>
<dbReference type="STRING" id="716816.BST96_06785"/>
<proteinExistence type="predicted"/>
<dbReference type="AlphaFoldDB" id="A0A1X9ND63"/>
<name>A0A1X9ND63_9GAMM</name>
<organism evidence="1 2">
    <name type="scientific">Oceanicoccus sagamiensis</name>
    <dbReference type="NCBI Taxonomy" id="716816"/>
    <lineage>
        <taxon>Bacteria</taxon>
        <taxon>Pseudomonadati</taxon>
        <taxon>Pseudomonadota</taxon>
        <taxon>Gammaproteobacteria</taxon>
        <taxon>Cellvibrionales</taxon>
        <taxon>Spongiibacteraceae</taxon>
        <taxon>Oceanicoccus</taxon>
    </lineage>
</organism>
<sequence>MRPLVIYIHGFLSSPQSIKAQETQQYIDSEQLAVELLTPGLSNYPMQAYQQLQAIVEQHSNRQMALIGSSLGGFMATALAEAYDLKALVINPAVRPYELISGVLGENKNPYTGETFFLDASHIEELHQLEVQTLSKPERIKVLLQTGDETLDYRKAVSYYQGCPQLIEEGGDHRFQGFENHLPEAFKFLELQ</sequence>
<gene>
    <name evidence="1" type="ORF">BST96_06785</name>
</gene>